<evidence type="ECO:0000256" key="4">
    <source>
        <dbReference type="ARBA" id="ARBA00023125"/>
    </source>
</evidence>
<protein>
    <recommendedName>
        <fullName evidence="5">DNA mismatch repair proteins mutS family domain-containing protein</fullName>
    </recommendedName>
</protein>
<evidence type="ECO:0000313" key="7">
    <source>
        <dbReference type="Proteomes" id="UP000242450"/>
    </source>
</evidence>
<dbReference type="GO" id="GO:0030983">
    <property type="term" value="F:mismatched DNA binding"/>
    <property type="evidence" value="ECO:0007669"/>
    <property type="project" value="InterPro"/>
</dbReference>
<gene>
    <name evidence="6" type="ORF">Celaphus_00006315</name>
</gene>
<organism evidence="6 7">
    <name type="scientific">Cervus elaphus hippelaphus</name>
    <name type="common">European red deer</name>
    <dbReference type="NCBI Taxonomy" id="46360"/>
    <lineage>
        <taxon>Eukaryota</taxon>
        <taxon>Metazoa</taxon>
        <taxon>Chordata</taxon>
        <taxon>Craniata</taxon>
        <taxon>Vertebrata</taxon>
        <taxon>Euteleostomi</taxon>
        <taxon>Mammalia</taxon>
        <taxon>Eutheria</taxon>
        <taxon>Laurasiatheria</taxon>
        <taxon>Artiodactyla</taxon>
        <taxon>Ruminantia</taxon>
        <taxon>Pecora</taxon>
        <taxon>Cervidae</taxon>
        <taxon>Cervinae</taxon>
        <taxon>Cervus</taxon>
    </lineage>
</organism>
<dbReference type="GO" id="GO:0032301">
    <property type="term" value="C:MutSalpha complex"/>
    <property type="evidence" value="ECO:0007669"/>
    <property type="project" value="TreeGrafter"/>
</dbReference>
<dbReference type="PANTHER" id="PTHR11361:SF148">
    <property type="entry name" value="DNA MISMATCH REPAIR PROTEIN MSH6"/>
    <property type="match status" value="1"/>
</dbReference>
<dbReference type="SMART" id="SM00534">
    <property type="entry name" value="MUTSac"/>
    <property type="match status" value="1"/>
</dbReference>
<comment type="similarity">
    <text evidence="1">Belongs to the DNA mismatch repair MutS family.</text>
</comment>
<keyword evidence="4" id="KW-0238">DNA-binding</keyword>
<sequence>MSYRAWLTTVEGAVRKRRRKMANLLCACYWAKYGRQVYTHETGWSLAIMPQRGCYVPSEVCRLTPIDRVFTRFGASDRIMSGESTFFVELSETASILTHATAHSLVLVDELGRGTAAFDRTAIANAVVKELAENIKCCTLFSTHYHSLVEDYSQNVAVYLGHMKMNETVTFLYKFIKGACPKSYGFNAARLANLPEEVIQKGHRKAREFEKMTRSLRLFREICLASERSTIDAEAVHNLQMGVLSVLQPSGRGRCSGGVAASLLFVCVAPPPLLLPWSPYSYAVNAPDIKYWNVGDRRLRLKRLSCKSVIVVDKGLHLKPSSDLVGCIRFRHLMFSLSAHLVLRLLAQQHFSQEELNAHNLEKKRQKSVFQLPDTATSRNSPVCGNPNRWCCSIGQDQSALDVSDSSSVDAVSCKRQEPWKARLPLQLWMDESLHEEGQPGQICKAAGSLVILQLLLDLTCATEEPGW</sequence>
<comment type="caution">
    <text evidence="6">The sequence shown here is derived from an EMBL/GenBank/DDBJ whole genome shotgun (WGS) entry which is preliminary data.</text>
</comment>
<evidence type="ECO:0000259" key="5">
    <source>
        <dbReference type="SMART" id="SM00534"/>
    </source>
</evidence>
<keyword evidence="3" id="KW-0067">ATP-binding</keyword>
<accession>A0A212CTI5</accession>
<dbReference type="OrthoDB" id="10252754at2759"/>
<dbReference type="InterPro" id="IPR045076">
    <property type="entry name" value="MutS"/>
</dbReference>
<evidence type="ECO:0000256" key="1">
    <source>
        <dbReference type="ARBA" id="ARBA00006271"/>
    </source>
</evidence>
<dbReference type="InterPro" id="IPR000432">
    <property type="entry name" value="DNA_mismatch_repair_MutS_C"/>
</dbReference>
<dbReference type="GO" id="GO:0140664">
    <property type="term" value="F:ATP-dependent DNA damage sensor activity"/>
    <property type="evidence" value="ECO:0007669"/>
    <property type="project" value="InterPro"/>
</dbReference>
<evidence type="ECO:0000313" key="6">
    <source>
        <dbReference type="EMBL" id="OWK09316.1"/>
    </source>
</evidence>
<dbReference type="SUPFAM" id="SSF52540">
    <property type="entry name" value="P-loop containing nucleoside triphosphate hydrolases"/>
    <property type="match status" value="1"/>
</dbReference>
<dbReference type="Proteomes" id="UP000242450">
    <property type="component" value="Chromosome 12"/>
</dbReference>
<name>A0A212CTI5_CEREH</name>
<dbReference type="EMBL" id="MKHE01000012">
    <property type="protein sequence ID" value="OWK09316.1"/>
    <property type="molecule type" value="Genomic_DNA"/>
</dbReference>
<feature type="domain" description="DNA mismatch repair proteins mutS family" evidence="5">
    <location>
        <begin position="45"/>
        <end position="207"/>
    </location>
</feature>
<dbReference type="GO" id="GO:0005524">
    <property type="term" value="F:ATP binding"/>
    <property type="evidence" value="ECO:0007669"/>
    <property type="project" value="UniProtKB-KW"/>
</dbReference>
<keyword evidence="7" id="KW-1185">Reference proteome</keyword>
<keyword evidence="2" id="KW-0547">Nucleotide-binding</keyword>
<dbReference type="InterPro" id="IPR027417">
    <property type="entry name" value="P-loop_NTPase"/>
</dbReference>
<dbReference type="Pfam" id="PF00488">
    <property type="entry name" value="MutS_V"/>
    <property type="match status" value="1"/>
</dbReference>
<evidence type="ECO:0000256" key="3">
    <source>
        <dbReference type="ARBA" id="ARBA00022840"/>
    </source>
</evidence>
<reference evidence="6 7" key="1">
    <citation type="journal article" date="2018" name="Mol. Genet. Genomics">
        <title>The red deer Cervus elaphus genome CerEla1.0: sequencing, annotating, genes, and chromosomes.</title>
        <authorList>
            <person name="Bana N.A."/>
            <person name="Nyiri A."/>
            <person name="Nagy J."/>
            <person name="Frank K."/>
            <person name="Nagy T."/>
            <person name="Steger V."/>
            <person name="Schiller M."/>
            <person name="Lakatos P."/>
            <person name="Sugar L."/>
            <person name="Horn P."/>
            <person name="Barta E."/>
            <person name="Orosz L."/>
        </authorList>
    </citation>
    <scope>NUCLEOTIDE SEQUENCE [LARGE SCALE GENOMIC DNA]</scope>
    <source>
        <strain evidence="6">Hungarian</strain>
    </source>
</reference>
<proteinExistence type="inferred from homology"/>
<dbReference type="GO" id="GO:0006298">
    <property type="term" value="P:mismatch repair"/>
    <property type="evidence" value="ECO:0007669"/>
    <property type="project" value="InterPro"/>
</dbReference>
<dbReference type="AlphaFoldDB" id="A0A212CTI5"/>
<evidence type="ECO:0000256" key="2">
    <source>
        <dbReference type="ARBA" id="ARBA00022741"/>
    </source>
</evidence>
<dbReference type="PANTHER" id="PTHR11361">
    <property type="entry name" value="DNA MISMATCH REPAIR PROTEIN MUTS FAMILY MEMBER"/>
    <property type="match status" value="1"/>
</dbReference>
<dbReference type="Gene3D" id="3.40.50.300">
    <property type="entry name" value="P-loop containing nucleotide triphosphate hydrolases"/>
    <property type="match status" value="1"/>
</dbReference>